<dbReference type="AlphaFoldDB" id="A0A0J8AX59"/>
<organism evidence="2 3">
    <name type="scientific">Beta vulgaris subsp. vulgaris</name>
    <name type="common">Beet</name>
    <dbReference type="NCBI Taxonomy" id="3555"/>
    <lineage>
        <taxon>Eukaryota</taxon>
        <taxon>Viridiplantae</taxon>
        <taxon>Streptophyta</taxon>
        <taxon>Embryophyta</taxon>
        <taxon>Tracheophyta</taxon>
        <taxon>Spermatophyta</taxon>
        <taxon>Magnoliopsida</taxon>
        <taxon>eudicotyledons</taxon>
        <taxon>Gunneridae</taxon>
        <taxon>Pentapetalae</taxon>
        <taxon>Caryophyllales</taxon>
        <taxon>Chenopodiaceae</taxon>
        <taxon>Betoideae</taxon>
        <taxon>Beta</taxon>
    </lineage>
</organism>
<sequence>GDDGKGFQFGQPQMPVGDDGKGFQFGQPQMPVGDDGKGFQFGQPQMPVGDDGKGFQFGQPQMPVKDNQKDSQFRGPLKPAGVNQKPQMSTGNDEDELDFPSPATMWVQKPSKQGSAQLEGASLKRNAVQDQTESRPSQGQGELHPWERHQGRHFVHIRDDVFESSQVQNGDGRAPHNHNQGKTRHHNVRNDEDHGEHKKQKRQPIRKYAEEWRCLESDVTAGVQVEKLVCPPGTDDHIVGLASLG</sequence>
<evidence type="ECO:0000313" key="2">
    <source>
        <dbReference type="EMBL" id="KMS93351.1"/>
    </source>
</evidence>
<dbReference type="EMBL" id="KQ103680">
    <property type="protein sequence ID" value="KMS93351.1"/>
    <property type="molecule type" value="Genomic_DNA"/>
</dbReference>
<feature type="non-terminal residue" evidence="2">
    <location>
        <position position="245"/>
    </location>
</feature>
<accession>A0A0J8AX59</accession>
<feature type="non-terminal residue" evidence="2">
    <location>
        <position position="1"/>
    </location>
</feature>
<evidence type="ECO:0000256" key="1">
    <source>
        <dbReference type="SAM" id="MobiDB-lite"/>
    </source>
</evidence>
<reference evidence="2 3" key="1">
    <citation type="journal article" date="2014" name="Nature">
        <title>The genome of the recently domesticated crop plant sugar beet (Beta vulgaris).</title>
        <authorList>
            <person name="Dohm J.C."/>
            <person name="Minoche A.E."/>
            <person name="Holtgrawe D."/>
            <person name="Capella-Gutierrez S."/>
            <person name="Zakrzewski F."/>
            <person name="Tafer H."/>
            <person name="Rupp O."/>
            <person name="Sorensen T.R."/>
            <person name="Stracke R."/>
            <person name="Reinhardt R."/>
            <person name="Goesmann A."/>
            <person name="Kraft T."/>
            <person name="Schulz B."/>
            <person name="Stadler P.F."/>
            <person name="Schmidt T."/>
            <person name="Gabaldon T."/>
            <person name="Lehrach H."/>
            <person name="Weisshaar B."/>
            <person name="Himmelbauer H."/>
        </authorList>
    </citation>
    <scope>NUCLEOTIDE SEQUENCE [LARGE SCALE GENOMIC DNA]</scope>
    <source>
        <tissue evidence="2">Taproot</tissue>
    </source>
</reference>
<evidence type="ECO:0000313" key="3">
    <source>
        <dbReference type="Proteomes" id="UP000035740"/>
    </source>
</evidence>
<gene>
    <name evidence="2" type="ORF">BVRB_032360</name>
</gene>
<proteinExistence type="predicted"/>
<feature type="compositionally biased region" description="Polar residues" evidence="1">
    <location>
        <begin position="128"/>
        <end position="140"/>
    </location>
</feature>
<feature type="compositionally biased region" description="Basic residues" evidence="1">
    <location>
        <begin position="175"/>
        <end position="187"/>
    </location>
</feature>
<dbReference type="Proteomes" id="UP000035740">
    <property type="component" value="Unassembled WGS sequence"/>
</dbReference>
<keyword evidence="3" id="KW-1185">Reference proteome</keyword>
<protein>
    <submittedName>
        <fullName evidence="2">Uncharacterized protein</fullName>
    </submittedName>
</protein>
<name>A0A0J8AX59_BETVV</name>
<feature type="region of interest" description="Disordered" evidence="1">
    <location>
        <begin position="1"/>
        <end position="205"/>
    </location>
</feature>